<evidence type="ECO:0000313" key="2">
    <source>
        <dbReference type="EMBL" id="GAA4198128.1"/>
    </source>
</evidence>
<dbReference type="PANTHER" id="PTHR12993">
    <property type="entry name" value="N-ACETYLGLUCOSAMINYL-PHOSPHATIDYLINOSITOL DE-N-ACETYLASE-RELATED"/>
    <property type="match status" value="1"/>
</dbReference>
<keyword evidence="1" id="KW-0862">Zinc</keyword>
<accession>A0ABP8B4U1</accession>
<dbReference type="EMBL" id="BAABAQ010000009">
    <property type="protein sequence ID" value="GAA4198128.1"/>
    <property type="molecule type" value="Genomic_DNA"/>
</dbReference>
<protein>
    <submittedName>
        <fullName evidence="2">PIG-L family deacetylase</fullName>
    </submittedName>
</protein>
<sequence>MSMMALSAGEQVLVIAPHADDETLGAGGTIARFVEYGLQVHVLAIGCGVTGEGERLAEFGAACDALGVTGRAIAWPGVSGRDPAGRARDLVELIEFGAEMSLRALSPAALLIPVHGSFHQDHRAVHQAAIAAARPVGNARPKPRIVLGYAGPEDRTWGSGRSTLNVHVDTTSVWASKEKALGCYISQMRDPSHPRSIERVRAIDTAGGAAIGSELAESFVAYRMAF</sequence>
<reference evidence="3" key="1">
    <citation type="journal article" date="2019" name="Int. J. Syst. Evol. Microbiol.">
        <title>The Global Catalogue of Microorganisms (GCM) 10K type strain sequencing project: providing services to taxonomists for standard genome sequencing and annotation.</title>
        <authorList>
            <consortium name="The Broad Institute Genomics Platform"/>
            <consortium name="The Broad Institute Genome Sequencing Center for Infectious Disease"/>
            <person name="Wu L."/>
            <person name="Ma J."/>
        </authorList>
    </citation>
    <scope>NUCLEOTIDE SEQUENCE [LARGE SCALE GENOMIC DNA]</scope>
    <source>
        <strain evidence="3">JCM 17388</strain>
    </source>
</reference>
<dbReference type="InterPro" id="IPR024078">
    <property type="entry name" value="LmbE-like_dom_sf"/>
</dbReference>
<dbReference type="SUPFAM" id="SSF102588">
    <property type="entry name" value="LmbE-like"/>
    <property type="match status" value="1"/>
</dbReference>
<organism evidence="2 3">
    <name type="scientific">Streptosporangium oxazolinicum</name>
    <dbReference type="NCBI Taxonomy" id="909287"/>
    <lineage>
        <taxon>Bacteria</taxon>
        <taxon>Bacillati</taxon>
        <taxon>Actinomycetota</taxon>
        <taxon>Actinomycetes</taxon>
        <taxon>Streptosporangiales</taxon>
        <taxon>Streptosporangiaceae</taxon>
        <taxon>Streptosporangium</taxon>
    </lineage>
</organism>
<dbReference type="Gene3D" id="3.40.50.10320">
    <property type="entry name" value="LmbE-like"/>
    <property type="match status" value="1"/>
</dbReference>
<keyword evidence="3" id="KW-1185">Reference proteome</keyword>
<name>A0ABP8B4U1_9ACTN</name>
<evidence type="ECO:0000256" key="1">
    <source>
        <dbReference type="ARBA" id="ARBA00022833"/>
    </source>
</evidence>
<comment type="caution">
    <text evidence="2">The sequence shown here is derived from an EMBL/GenBank/DDBJ whole genome shotgun (WGS) entry which is preliminary data.</text>
</comment>
<dbReference type="InterPro" id="IPR003737">
    <property type="entry name" value="GlcNAc_PI_deacetylase-related"/>
</dbReference>
<dbReference type="PANTHER" id="PTHR12993:SF29">
    <property type="entry name" value="BLR3841 PROTEIN"/>
    <property type="match status" value="1"/>
</dbReference>
<dbReference type="Proteomes" id="UP001501251">
    <property type="component" value="Unassembled WGS sequence"/>
</dbReference>
<dbReference type="Pfam" id="PF02585">
    <property type="entry name" value="PIG-L"/>
    <property type="match status" value="1"/>
</dbReference>
<proteinExistence type="predicted"/>
<gene>
    <name evidence="2" type="ORF">GCM10022252_48050</name>
</gene>
<evidence type="ECO:0000313" key="3">
    <source>
        <dbReference type="Proteomes" id="UP001501251"/>
    </source>
</evidence>